<evidence type="ECO:0000256" key="1">
    <source>
        <dbReference type="SAM" id="MobiDB-lite"/>
    </source>
</evidence>
<feature type="compositionally biased region" description="Polar residues" evidence="1">
    <location>
        <begin position="157"/>
        <end position="174"/>
    </location>
</feature>
<evidence type="ECO:0000313" key="2">
    <source>
        <dbReference type="EMBL" id="KRZ03998.1"/>
    </source>
</evidence>
<reference evidence="2 3" key="1">
    <citation type="submission" date="2015-01" db="EMBL/GenBank/DDBJ databases">
        <title>Evolution of Trichinella species and genotypes.</title>
        <authorList>
            <person name="Korhonen P.K."/>
            <person name="Edoardo P."/>
            <person name="Giuseppe L.R."/>
            <person name="Gasser R.B."/>
        </authorList>
    </citation>
    <scope>NUCLEOTIDE SEQUENCE [LARGE SCALE GENOMIC DNA]</scope>
    <source>
        <strain evidence="2">ISS1029</strain>
    </source>
</reference>
<feature type="compositionally biased region" description="Acidic residues" evidence="1">
    <location>
        <begin position="233"/>
        <end position="256"/>
    </location>
</feature>
<protein>
    <recommendedName>
        <fullName evidence="4">BPTI/Kunitz inhibitor domain-containing protein</fullName>
    </recommendedName>
</protein>
<dbReference type="AlphaFoldDB" id="A0A0V1H080"/>
<feature type="region of interest" description="Disordered" evidence="1">
    <location>
        <begin position="223"/>
        <end position="268"/>
    </location>
</feature>
<feature type="non-terminal residue" evidence="2">
    <location>
        <position position="1"/>
    </location>
</feature>
<proteinExistence type="predicted"/>
<feature type="region of interest" description="Disordered" evidence="1">
    <location>
        <begin position="152"/>
        <end position="186"/>
    </location>
</feature>
<gene>
    <name evidence="2" type="ORF">T11_13337</name>
</gene>
<dbReference type="OrthoDB" id="8801906at2759"/>
<dbReference type="Proteomes" id="UP000055024">
    <property type="component" value="Unassembled WGS sequence"/>
</dbReference>
<accession>A0A0V1H080</accession>
<organism evidence="2 3">
    <name type="scientific">Trichinella zimbabwensis</name>
    <dbReference type="NCBI Taxonomy" id="268475"/>
    <lineage>
        <taxon>Eukaryota</taxon>
        <taxon>Metazoa</taxon>
        <taxon>Ecdysozoa</taxon>
        <taxon>Nematoda</taxon>
        <taxon>Enoplea</taxon>
        <taxon>Dorylaimia</taxon>
        <taxon>Trichinellida</taxon>
        <taxon>Trichinellidae</taxon>
        <taxon>Trichinella</taxon>
    </lineage>
</organism>
<evidence type="ECO:0000313" key="3">
    <source>
        <dbReference type="Proteomes" id="UP000055024"/>
    </source>
</evidence>
<name>A0A0V1H080_9BILA</name>
<sequence length="351" mass="40318">LFVRQVLIFDIIAKIVSSASLYKKKCTSNGQATTTVHAYIYTTTMAPLPPPPVDSVLSKLSLLFAMLLFFNGKASNAFEYSCQRQAYKEFCSNGLKSQFVWRWYVEDGECRTYPYGYCAGEEEVNHVDKTIRYRKDCIAHCIQNTVQHAKYRKSERTATNNRLDYSPEKTNSPTARAGVQSNNDNSNNYYQQQWTKTATVGYDVVVERTNRYTQPNSLVRILGASSEPREIEENSNDAAENEEVEKEFKEETEEFNENSKSTEQTNRSKSVKYSCDRLPYREQCSTGLPSQFTLRWHLHNGECISYPYGYCNGVDNVEEDASIRYKEDCEIICIHHQKLNIIPGQRPFPSA</sequence>
<keyword evidence="3" id="KW-1185">Reference proteome</keyword>
<evidence type="ECO:0008006" key="4">
    <source>
        <dbReference type="Google" id="ProtNLM"/>
    </source>
</evidence>
<comment type="caution">
    <text evidence="2">The sequence shown here is derived from an EMBL/GenBank/DDBJ whole genome shotgun (WGS) entry which is preliminary data.</text>
</comment>
<dbReference type="EMBL" id="JYDP01000175">
    <property type="protein sequence ID" value="KRZ03998.1"/>
    <property type="molecule type" value="Genomic_DNA"/>
</dbReference>